<dbReference type="Proteomes" id="UP000204551">
    <property type="component" value="Chromosome"/>
</dbReference>
<proteinExistence type="predicted"/>
<evidence type="ECO:0000313" key="2">
    <source>
        <dbReference type="Proteomes" id="UP000204551"/>
    </source>
</evidence>
<reference evidence="1 2" key="1">
    <citation type="submission" date="2017-07" db="EMBL/GenBank/DDBJ databases">
        <title>Genome Sequence of Arenibacter algicola Strain SMS7 Isolated from a culture of the Diatom Skeletonema marinoi.</title>
        <authorList>
            <person name="Topel M."/>
            <person name="Pinder M.I.M."/>
            <person name="Johansson O.N."/>
            <person name="Kourtchenko O."/>
            <person name="Godhe A."/>
            <person name="Clarke A.K."/>
        </authorList>
    </citation>
    <scope>NUCLEOTIDE SEQUENCE [LARGE SCALE GENOMIC DNA]</scope>
    <source>
        <strain evidence="1 2">SMS7</strain>
    </source>
</reference>
<gene>
    <name evidence="1" type="ORF">AREALGSMS7_04024</name>
</gene>
<accession>A0A221V1L6</accession>
<dbReference type="SUPFAM" id="SSF117074">
    <property type="entry name" value="Hypothetical protein PA1324"/>
    <property type="match status" value="1"/>
</dbReference>
<dbReference type="EMBL" id="CP022515">
    <property type="protein sequence ID" value="ASO07430.1"/>
    <property type="molecule type" value="Genomic_DNA"/>
</dbReference>
<dbReference type="KEGG" id="aalg:AREALGSMS7_04024"/>
<organism evidence="1 2">
    <name type="scientific">Arenibacter algicola</name>
    <dbReference type="NCBI Taxonomy" id="616991"/>
    <lineage>
        <taxon>Bacteria</taxon>
        <taxon>Pseudomonadati</taxon>
        <taxon>Bacteroidota</taxon>
        <taxon>Flavobacteriia</taxon>
        <taxon>Flavobacteriales</taxon>
        <taxon>Flavobacteriaceae</taxon>
        <taxon>Arenibacter</taxon>
    </lineage>
</organism>
<name>A0A221V1L6_9FLAO</name>
<sequence>MNSDILYLFIKKIVCPIIFFLLSWKSLASQSQACDEVPVSLRVELIGEIELQSLVCEKELFLSINELFDFLKIKIDSDAQFNLLKGYLQNQDDTYKIDVERKVITYKGNDYELSQADILKYDLGVYIREQVIYEIFGLKSTFNYRNLSVFLEVETELPYLKEAIRNRLRQKIPNDLQIPIADTTINKGKPLFDFGTATWNIFSTQRSDKMNYSRLDLGLGGLFMGGELSGRLNAVTDQPLDLRNQFYRWRLVNNENTLIRQLTLGKIGAQSRSSIFSPIVGVQMTNAPTYRKRSFGTYILSNYTKPGWMVELFINNALVDFTKADNSGFFSFEVPLVYGNTSINLRYYGPYGEEEHSNEQITIPFNLQQSGNYEYDVNVGVVEDTGALFLQSEINYGISQNLSLGGGVEYLSSLEKNQVIPYVNGNMLIGGQTIISAEYMPNVGYRATLNYHHRKNYHLDLFYTKYQKDQTAILFNYNEQRSAILTTPISFEEFAISSRLALRQTVLGNNNFSNLEWLLSGNVLGINTNIHTRALYNDLTSPDFFSRFTFSMGLPYKFTLSPQIEFNYIENKITSIRGEISKHLFKDTYFRSNIEHNFKYDKFYLNFGVTIGLGFSRLGLSSNINTDHSSFSQVLSGGVSYSQGADYMAFDERTALGQASVKFLPFLDVNGNGKKDGTEPEINGLEVYSNRGGLKKYLDNGSIIFTGMEPYVPHYFSFNSDQFQNIAWTLDFNSMNLTLNPNQIRLINIPINVMGEVSGYVRHEQEGIGSVGMNIKNMFGEKIANIISENDGFFSFYGLPSGEYSIQVDTLLNGKLGLRPHKETRFKIQNGEEGDYVDNLVLKLVDSNLNEDIAELDVPEDGLARKEDGGKNLFLNAPSLTTNSDVDTFDRKNINKNTMGATVNKPLPLPQSTNTENESLLQISDTNNFQKTIDPKVQLPGLIYSVQIHTSKKKMSPTNTIFMDLSDISYYKNDGNYSYTWGETTNYNEASELRDIAVQKGYKDSFVIYHYNGERISHEELKTLKRLQKKIFDLTKNNPNELQNSNNKEFIGIDRKTWSNNSEMLSIPGLKEVSQPLVFNVQLIETTDKLETGSPIFDWLPALKYYREGPNYKYFLEGGENLKDAVETRKTLIELGFDKAIIVPFDNKGILNPMQATGKVMYQDLNQLSGIAGIPIDIYNVFNEKEETYLSEADGTFHIRGLRNGDYTVVLDTSLLTSFKMTTPTNAISLSIKDNTKISPEDLNFILKSTHNKVEDFDGSDKKSGTGLVFRVQVLASNVVLPKYHYLLRGQKTIYTYQHLGMYKYAVGELKTLEEARGLKLELNKNGFPDAFIVSFYNEKRLDMLELVGRVHIKKEGLTEGFMGIKIHLYHKDSLKPITTLVSTRDGHFNFLGLKPGRYIAKIDVEQLRMLGLASAFPERDFEIAWDGKGSQVKPLIFEVSPLP</sequence>
<evidence type="ECO:0000313" key="1">
    <source>
        <dbReference type="EMBL" id="ASO07430.1"/>
    </source>
</evidence>
<protein>
    <submittedName>
        <fullName evidence="1">SdrD B-like domain protein</fullName>
    </submittedName>
</protein>